<evidence type="ECO:0000256" key="1">
    <source>
        <dbReference type="SAM" id="Phobius"/>
    </source>
</evidence>
<dbReference type="InterPro" id="IPR028140">
    <property type="entry name" value="TraM"/>
</dbReference>
<protein>
    <submittedName>
        <fullName evidence="2">Conjugal transfer protein TraM</fullName>
    </submittedName>
</protein>
<reference evidence="2 3" key="1">
    <citation type="submission" date="2018-06" db="EMBL/GenBank/DDBJ databases">
        <authorList>
            <consortium name="Pathogen Informatics"/>
            <person name="Doyle S."/>
        </authorList>
    </citation>
    <scope>NUCLEOTIDE SEQUENCE [LARGE SCALE GENOMIC DNA]</scope>
    <source>
        <strain evidence="2 3">NCTC13316</strain>
    </source>
</reference>
<gene>
    <name evidence="2" type="primary">traM</name>
    <name evidence="2" type="ORF">NCTC13316_00212</name>
</gene>
<proteinExistence type="predicted"/>
<accession>A0A378JFU9</accession>
<feature type="transmembrane region" description="Helical" evidence="1">
    <location>
        <begin position="125"/>
        <end position="143"/>
    </location>
</feature>
<evidence type="ECO:0000313" key="2">
    <source>
        <dbReference type="EMBL" id="STX50146.1"/>
    </source>
</evidence>
<keyword evidence="1" id="KW-0472">Membrane</keyword>
<dbReference type="NCBIfam" id="NF010470">
    <property type="entry name" value="PRK13895.1"/>
    <property type="match status" value="1"/>
</dbReference>
<evidence type="ECO:0000313" key="3">
    <source>
        <dbReference type="Proteomes" id="UP000254794"/>
    </source>
</evidence>
<dbReference type="AlphaFoldDB" id="A0A378JFU9"/>
<dbReference type="EMBL" id="UGOD01000001">
    <property type="protein sequence ID" value="STX50146.1"/>
    <property type="molecule type" value="Genomic_DNA"/>
</dbReference>
<organism evidence="2 3">
    <name type="scientific">Legionella busanensis</name>
    <dbReference type="NCBI Taxonomy" id="190655"/>
    <lineage>
        <taxon>Bacteria</taxon>
        <taxon>Pseudomonadati</taxon>
        <taxon>Pseudomonadota</taxon>
        <taxon>Gammaproteobacteria</taxon>
        <taxon>Legionellales</taxon>
        <taxon>Legionellaceae</taxon>
        <taxon>Legionella</taxon>
    </lineage>
</organism>
<dbReference type="Proteomes" id="UP000254794">
    <property type="component" value="Unassembled WGS sequence"/>
</dbReference>
<name>A0A378JFU9_9GAMM</name>
<dbReference type="Pfam" id="PF11657">
    <property type="entry name" value="Activator-TraM"/>
    <property type="match status" value="1"/>
</dbReference>
<keyword evidence="3" id="KW-1185">Reference proteome</keyword>
<sequence>MSDKFDEAIQEIALKHGVVLSKDDPILVLQTMNERLIEENRQAQVAMLAKFREEIEDIASQWKDDAKDKAEKVLNSALEGSKEVMARLLQETNSHFAQTIKITLSETLMETHTLAKQARKYNLSVLLYSTTILIGGCLFILFYF</sequence>
<keyword evidence="1" id="KW-0812">Transmembrane</keyword>
<dbReference type="OrthoDB" id="7478199at2"/>
<dbReference type="GO" id="GO:0009372">
    <property type="term" value="P:quorum sensing"/>
    <property type="evidence" value="ECO:0007669"/>
    <property type="project" value="InterPro"/>
</dbReference>
<dbReference type="RefSeq" id="WP_115329698.1">
    <property type="nucleotide sequence ID" value="NZ_CAAAHP010000015.1"/>
</dbReference>
<keyword evidence="1" id="KW-1133">Transmembrane helix</keyword>